<gene>
    <name evidence="4" type="ORF">OLC1_LOCUS10768</name>
</gene>
<feature type="compositionally biased region" description="Low complexity" evidence="2">
    <location>
        <begin position="1"/>
        <end position="19"/>
    </location>
</feature>
<feature type="region of interest" description="Disordered" evidence="2">
    <location>
        <begin position="1"/>
        <end position="21"/>
    </location>
</feature>
<dbReference type="PANTHER" id="PTHR13950:SF9">
    <property type="entry name" value="RABCONNECTIN-3A"/>
    <property type="match status" value="1"/>
</dbReference>
<dbReference type="InterPro" id="IPR022033">
    <property type="entry name" value="Rav1p_C"/>
</dbReference>
<dbReference type="Pfam" id="PF00400">
    <property type="entry name" value="WD40"/>
    <property type="match status" value="2"/>
</dbReference>
<dbReference type="Pfam" id="PF12234">
    <property type="entry name" value="Rav1p_C"/>
    <property type="match status" value="1"/>
</dbReference>
<evidence type="ECO:0000256" key="2">
    <source>
        <dbReference type="SAM" id="MobiDB-lite"/>
    </source>
</evidence>
<dbReference type="GO" id="GO:0007035">
    <property type="term" value="P:vacuolar acidification"/>
    <property type="evidence" value="ECO:0007669"/>
    <property type="project" value="TreeGrafter"/>
</dbReference>
<dbReference type="Proteomes" id="UP001161247">
    <property type="component" value="Chromosome 4"/>
</dbReference>
<dbReference type="Gene3D" id="2.130.10.10">
    <property type="entry name" value="YVTN repeat-like/Quinoprotein amine dehydrogenase"/>
    <property type="match status" value="3"/>
</dbReference>
<evidence type="ECO:0000313" key="5">
    <source>
        <dbReference type="Proteomes" id="UP001161247"/>
    </source>
</evidence>
<proteinExistence type="predicted"/>
<evidence type="ECO:0000313" key="4">
    <source>
        <dbReference type="EMBL" id="CAI9101101.1"/>
    </source>
</evidence>
<dbReference type="PANTHER" id="PTHR13950">
    <property type="entry name" value="RABCONNECTIN-RELATED"/>
    <property type="match status" value="1"/>
</dbReference>
<keyword evidence="5" id="KW-1185">Reference proteome</keyword>
<dbReference type="PROSITE" id="PS50294">
    <property type="entry name" value="WD_REPEATS_REGION"/>
    <property type="match status" value="1"/>
</dbReference>
<dbReference type="InterPro" id="IPR052208">
    <property type="entry name" value="DmX-like/RAVE_component"/>
</dbReference>
<name>A0AAV1D0I2_OLDCO</name>
<feature type="domain" description="RAVE complex protein Rav1 C-terminal" evidence="3">
    <location>
        <begin position="816"/>
        <end position="1419"/>
    </location>
</feature>
<protein>
    <submittedName>
        <fullName evidence="4">OLC1v1038353C1</fullName>
    </submittedName>
</protein>
<dbReference type="InterPro" id="IPR001680">
    <property type="entry name" value="WD40_rpt"/>
</dbReference>
<dbReference type="EMBL" id="OX459121">
    <property type="protein sequence ID" value="CAI9101101.1"/>
    <property type="molecule type" value="Genomic_DNA"/>
</dbReference>
<accession>A0AAV1D0I2</accession>
<dbReference type="InterPro" id="IPR036322">
    <property type="entry name" value="WD40_repeat_dom_sf"/>
</dbReference>
<dbReference type="SUPFAM" id="SSF50978">
    <property type="entry name" value="WD40 repeat-like"/>
    <property type="match status" value="2"/>
</dbReference>
<reference evidence="4" key="1">
    <citation type="submission" date="2023-03" db="EMBL/GenBank/DDBJ databases">
        <authorList>
            <person name="Julca I."/>
        </authorList>
    </citation>
    <scope>NUCLEOTIDE SEQUENCE</scope>
</reference>
<keyword evidence="1" id="KW-0853">WD repeat</keyword>
<feature type="repeat" description="WD" evidence="1">
    <location>
        <begin position="2418"/>
        <end position="2459"/>
    </location>
</feature>
<sequence>MPDNSIASNTSDSSSSSSSPTATFNIADHLPLRLLQSEIIPPAPNRTAIDWLPDFAGYAWIAYGAASLLVVSHFPDPNSKSEILIGPILRQVFELGGSSSGGGVVSAVCWSPVSPSLGDLAAALDNCICLFECSNSSFCWSQNATLVQSTHVEGIKWTTSGDGIIAGGIEVVLWKKRENSWERAWKFKPPVPHILISSCWSIDEPLATAPRGKFPSLEDFSFPLSEAYKHVLVSCGNGGNSECAQAELRHPAPVSMIQWRPSATGRSLIGVKGRQLRRLVLLTSCIDGAVRLWSDNDDGKVKKTGKDTNDHNKTPRLSFRVVAVVEVNQTLKGALGSDVYVTWAGEFDGIGTRDCSLTNYQYDKTGSCEWLIGVGPQLTVTFWSVHCLDDFAPVRFPRVTLSKKQELVGEDVEWGGLLLEKVFVRRNRVFSPPNMCSLVELLPCNSLAWLQLHSEVSSPEAQEKVNSNSNFHKKDSLSSQTLGILDIDSHAGNILKVVLHPWVFEVGLAASLDTNGVIIFWSLTAACNNTADFPTLNPSSKYSGRIKSSDSFDKYTSLGWTPAVLSEDRVLVTGHAGGIDCFIVRVLESGEKIAYHNLFTIPFGSEDFDQGPTTLCSFPLPSTCNGTYVSNSFILVAIWEHSFRAYSWKVTVHHDSSGNTIDCCCGMKNTAKTFEGDFSGKRYYISVYPFSSVFPSDNKVSCFAVVQPSNNFLSSGVQEGSSADESCYRSAPYHIVTGCNDGRVKLWQSVPALSSSPYAVWNLVGELVAHQGPILAVSPTVCGGKVATVSLSAGRFGTTLHVWESVFIGGVEGKFMLEDTLSFDCKVVTLNWLDLGNGLLLLGVCFQNELKVYAQKHCLEEPVEGNIWVCIAVTRTHAIIRDFFWGPNATIGVINLHYFCLFTHLSLFDNKNTQMRPRESHKDGPFICNGASTEHLPPGVFFDSDIHDAEKPSMQDYPRQFQARTLMNVNSRGGVWQNFDFESTGFWSFSGVAEMLGGPLPAFHPEALLLNIGTGNWKRAYVAVQHLIGNLTSAKTFEKRFCCRKDNQFISQVSLSNYLEGGHVSSKLGEKSSFQWVVSPDEISSPSSQFQREESSAFASSWAYRGTDNNAFPSSSVRSEQPRDFIEVLDKFYDFAGISNDEKMQIQAIIDILQELTSGHTASAYGSLDESGRRFWVAVRFQRLYFTKRHGRSPLAGELVLSSKFIGWAFHSDCQENLFDSLLSNEPSWQEMRDIGVGFWYSNTNLLRVKMEKLARRQYLKTKDPRDCALLYIALNRIQVLAGLFKISKDEKDKPLVAFLSRNFQDEKNRAAALKNAYVLMGKHQLELAAAFFLLGGDTYSAVNVCAKNLGDEQLGLVICRLVDGFAGVLEHNLISKIILPSSISKGDFWLASMLEWILGNYPKAYLRMLGCQMTLTNKESTIPSGRKYLLDPSIGQHCLMLANKTNMKNAVGEPEAGIFSRWAMLMTTVALGRSGMPLEALECLSSFLNAFGAANQVTVSESGHVELLHEVLKLSPHGKSSNWISSDFAKHKELQAKSEFAMNYVSQLLKEHPSWRHINTVCFGRSTYMEPENDEYKRLVNEFIDKVTVTLTYFQQKFTLDTFDLINKIMLFLNSNGLQFVGYHMLVTCISRCVSSMEDYKCEGFIPYGILPRLRSRAFRETSIVSRYIVSSVVACPRSTSWYKKNMAATKRQYQGPGASEVYQCDLLQSLWSLRASVKVFSGSLAEDFLYVIFGVLDVAEYFVYFTSAWNQINLRGLALITKPLLLRYTEGRYSPNDIIKDLKDILYEVRKIVVDDIFFKSVQAFELDEKMLHNLPGDYMTKLPEEERWLVICCSLWGQVLSFLEPMIKLLGEKMEEGCSVISSGEMGAESDIQLRTVLLPFSKLIDVTCGHISVYCAKQLVSNLLLKGDAGVVTIVLSSDDSHTDPSSPSDYSRQRFEQNMLKNETEERASNIFWRICSDPKTIPGFIEENLKWFECLKHKSSRVWGEVYTSILNNCDGGENGQEEDRIKDAGSPIACLTPNDHPFLSSGGDDTKKVVPFDSPREIYKRTGELLEALCINSIDQHQAALATSRKGIIYFHWEDGLLGQDGSEYIWADADWPHNGWAGSESTPVPTCVYPGVGLGSRKGTHLGLGGATVGAGLSMRPAREQRNSVISGYSGMGVSSFGWGIQEDFEQFADPIPTIGSVSSSSFSAHPSMPLFLVGSSNTHVYLWEFGKDRATATYGVLPAANVPPPYALASISAVRFDKCGHRFVTGALDGTICTWQLEVGGRSNVGPTESAVCFDNHTLDVTYVTPSGSIIAAAGYSSTGINVVIWDTLAPNATSRASIMCHEGGTRSLSVFDNNLGSGSVSPLIATGGKAGDVGLHDFRYIATGRTKKHKHNDISEPHGNLSTTVEMQTKTGDQNRNGMLWYIPKAHTGSVTKVCTIPNTSFFLTGSKDGDVKLWDAKRARLIFHWPRLHERHTFLQPSSRGFGGVVRAGVTDIQACSHGFLTCGGDGTVRLIQLKDGFHL</sequence>
<dbReference type="FunFam" id="2.130.10.10:FF:001240">
    <property type="entry name" value="Transducin family protein / WD-40 repeat family protein"/>
    <property type="match status" value="1"/>
</dbReference>
<dbReference type="PROSITE" id="PS50082">
    <property type="entry name" value="WD_REPEATS_2"/>
    <property type="match status" value="1"/>
</dbReference>
<dbReference type="GO" id="GO:0043291">
    <property type="term" value="C:RAVE complex"/>
    <property type="evidence" value="ECO:0007669"/>
    <property type="project" value="TreeGrafter"/>
</dbReference>
<organism evidence="4 5">
    <name type="scientific">Oldenlandia corymbosa var. corymbosa</name>
    <dbReference type="NCBI Taxonomy" id="529605"/>
    <lineage>
        <taxon>Eukaryota</taxon>
        <taxon>Viridiplantae</taxon>
        <taxon>Streptophyta</taxon>
        <taxon>Embryophyta</taxon>
        <taxon>Tracheophyta</taxon>
        <taxon>Spermatophyta</taxon>
        <taxon>Magnoliopsida</taxon>
        <taxon>eudicotyledons</taxon>
        <taxon>Gunneridae</taxon>
        <taxon>Pentapetalae</taxon>
        <taxon>asterids</taxon>
        <taxon>lamiids</taxon>
        <taxon>Gentianales</taxon>
        <taxon>Rubiaceae</taxon>
        <taxon>Rubioideae</taxon>
        <taxon>Spermacoceae</taxon>
        <taxon>Hedyotis-Oldenlandia complex</taxon>
        <taxon>Oldenlandia</taxon>
    </lineage>
</organism>
<dbReference type="InterPro" id="IPR015943">
    <property type="entry name" value="WD40/YVTN_repeat-like_dom_sf"/>
</dbReference>
<dbReference type="SMART" id="SM00320">
    <property type="entry name" value="WD40"/>
    <property type="match status" value="11"/>
</dbReference>
<evidence type="ECO:0000256" key="1">
    <source>
        <dbReference type="PROSITE-ProRule" id="PRU00221"/>
    </source>
</evidence>
<evidence type="ECO:0000259" key="3">
    <source>
        <dbReference type="Pfam" id="PF12234"/>
    </source>
</evidence>